<sequence length="250" mass="28066">MVPQAFKGQGARLVGRFALVWSLIALLSGCMYQEQALQQAPMSYAESVDRVQRALDRFQSEQGILPIYTAGPETPRYEKFRIDLGKMKQMGFLDEIPKAAFEEGGGVYFLVINEEIDPMVKVLDLVTVQKVNDVQRRVDLFRSSHGGKLPGQGGAETYSGLFKVDLSQIQAKDNEQTSVYSGQSLPYLMDAQGKVYVDYAFDIMQIIDQSKTTPKQDMDLRELLIEYSAYVPVKSLPYHYIDGAPVPMLD</sequence>
<protein>
    <recommendedName>
        <fullName evidence="3">Lipoprotein</fullName>
    </recommendedName>
</protein>
<evidence type="ECO:0008006" key="3">
    <source>
        <dbReference type="Google" id="ProtNLM"/>
    </source>
</evidence>
<dbReference type="PROSITE" id="PS51257">
    <property type="entry name" value="PROKAR_LIPOPROTEIN"/>
    <property type="match status" value="1"/>
</dbReference>
<evidence type="ECO:0000313" key="2">
    <source>
        <dbReference type="Proteomes" id="UP001597262"/>
    </source>
</evidence>
<dbReference type="RefSeq" id="WP_379318586.1">
    <property type="nucleotide sequence ID" value="NZ_JBHTLM010000004.1"/>
</dbReference>
<accession>A0ABW3RW44</accession>
<organism evidence="1 2">
    <name type="scientific">Paenibacillus puldeungensis</name>
    <dbReference type="NCBI Taxonomy" id="696536"/>
    <lineage>
        <taxon>Bacteria</taxon>
        <taxon>Bacillati</taxon>
        <taxon>Bacillota</taxon>
        <taxon>Bacilli</taxon>
        <taxon>Bacillales</taxon>
        <taxon>Paenibacillaceae</taxon>
        <taxon>Paenibacillus</taxon>
    </lineage>
</organism>
<reference evidence="2" key="1">
    <citation type="journal article" date="2019" name="Int. J. Syst. Evol. Microbiol.">
        <title>The Global Catalogue of Microorganisms (GCM) 10K type strain sequencing project: providing services to taxonomists for standard genome sequencing and annotation.</title>
        <authorList>
            <consortium name="The Broad Institute Genomics Platform"/>
            <consortium name="The Broad Institute Genome Sequencing Center for Infectious Disease"/>
            <person name="Wu L."/>
            <person name="Ma J."/>
        </authorList>
    </citation>
    <scope>NUCLEOTIDE SEQUENCE [LARGE SCALE GENOMIC DNA]</scope>
    <source>
        <strain evidence="2">CCUG 59189</strain>
    </source>
</reference>
<name>A0ABW3RW44_9BACL</name>
<gene>
    <name evidence="1" type="ORF">ACFQ3W_08510</name>
</gene>
<dbReference type="Proteomes" id="UP001597262">
    <property type="component" value="Unassembled WGS sequence"/>
</dbReference>
<dbReference type="EMBL" id="JBHTLM010000004">
    <property type="protein sequence ID" value="MFD1176341.1"/>
    <property type="molecule type" value="Genomic_DNA"/>
</dbReference>
<keyword evidence="2" id="KW-1185">Reference proteome</keyword>
<proteinExistence type="predicted"/>
<comment type="caution">
    <text evidence="1">The sequence shown here is derived from an EMBL/GenBank/DDBJ whole genome shotgun (WGS) entry which is preliminary data.</text>
</comment>
<evidence type="ECO:0000313" key="1">
    <source>
        <dbReference type="EMBL" id="MFD1176341.1"/>
    </source>
</evidence>